<dbReference type="Gene3D" id="3.60.21.10">
    <property type="match status" value="1"/>
</dbReference>
<dbReference type="InterPro" id="IPR051158">
    <property type="entry name" value="Metallophosphoesterase_sf"/>
</dbReference>
<organism evidence="7 8">
    <name type="scientific">Pseudomonas kuykendallii</name>
    <dbReference type="NCBI Taxonomy" id="1007099"/>
    <lineage>
        <taxon>Bacteria</taxon>
        <taxon>Pseudomonadati</taxon>
        <taxon>Pseudomonadota</taxon>
        <taxon>Gammaproteobacteria</taxon>
        <taxon>Pseudomonadales</taxon>
        <taxon>Pseudomonadaceae</taxon>
        <taxon>Pseudomonas</taxon>
    </lineage>
</organism>
<evidence type="ECO:0000256" key="1">
    <source>
        <dbReference type="ARBA" id="ARBA00001968"/>
    </source>
</evidence>
<keyword evidence="5" id="KW-0472">Membrane</keyword>
<proteinExistence type="inferred from homology"/>
<comment type="similarity">
    <text evidence="4">Belongs to the metallophosphoesterase superfamily.</text>
</comment>
<protein>
    <recommendedName>
        <fullName evidence="6">Calcineurin-like phosphoesterase domain-containing protein</fullName>
    </recommendedName>
</protein>
<keyword evidence="8" id="KW-1185">Reference proteome</keyword>
<keyword evidence="5" id="KW-1133">Transmembrane helix</keyword>
<dbReference type="Proteomes" id="UP000243778">
    <property type="component" value="Unassembled WGS sequence"/>
</dbReference>
<comment type="cofactor">
    <cofactor evidence="1">
        <name>a divalent metal cation</name>
        <dbReference type="ChEBI" id="CHEBI:60240"/>
    </cofactor>
</comment>
<dbReference type="STRING" id="1007099.SAMN05216287_0148"/>
<dbReference type="AlphaFoldDB" id="A0A1H2QVR1"/>
<evidence type="ECO:0000256" key="2">
    <source>
        <dbReference type="ARBA" id="ARBA00022723"/>
    </source>
</evidence>
<evidence type="ECO:0000256" key="5">
    <source>
        <dbReference type="SAM" id="Phobius"/>
    </source>
</evidence>
<feature type="transmembrane region" description="Helical" evidence="5">
    <location>
        <begin position="105"/>
        <end position="123"/>
    </location>
</feature>
<dbReference type="InterPro" id="IPR029052">
    <property type="entry name" value="Metallo-depent_PP-like"/>
</dbReference>
<accession>A0A1H2QVR1</accession>
<keyword evidence="5" id="KW-0812">Transmembrane</keyword>
<dbReference type="FunFam" id="3.60.21.10:FF:000028">
    <property type="entry name" value="Putative metallophosphoesterase"/>
    <property type="match status" value="1"/>
</dbReference>
<evidence type="ECO:0000313" key="7">
    <source>
        <dbReference type="EMBL" id="SDW10539.1"/>
    </source>
</evidence>
<dbReference type="GO" id="GO:0016020">
    <property type="term" value="C:membrane"/>
    <property type="evidence" value="ECO:0007669"/>
    <property type="project" value="GOC"/>
</dbReference>
<keyword evidence="2" id="KW-0479">Metal-binding</keyword>
<feature type="transmembrane region" description="Helical" evidence="5">
    <location>
        <begin position="35"/>
        <end position="52"/>
    </location>
</feature>
<evidence type="ECO:0000256" key="3">
    <source>
        <dbReference type="ARBA" id="ARBA00022801"/>
    </source>
</evidence>
<dbReference type="InterPro" id="IPR004843">
    <property type="entry name" value="Calcineurin-like_PHP"/>
</dbReference>
<feature type="domain" description="Calcineurin-like phosphoesterase" evidence="6">
    <location>
        <begin position="147"/>
        <end position="314"/>
    </location>
</feature>
<evidence type="ECO:0000313" key="8">
    <source>
        <dbReference type="Proteomes" id="UP000243778"/>
    </source>
</evidence>
<feature type="transmembrane region" description="Helical" evidence="5">
    <location>
        <begin position="64"/>
        <end position="93"/>
    </location>
</feature>
<keyword evidence="3" id="KW-0378">Hydrolase</keyword>
<dbReference type="CDD" id="cd07385">
    <property type="entry name" value="MPP_YkuE_C"/>
    <property type="match status" value="1"/>
</dbReference>
<name>A0A1H2QVR1_9PSED</name>
<evidence type="ECO:0000259" key="6">
    <source>
        <dbReference type="Pfam" id="PF00149"/>
    </source>
</evidence>
<reference evidence="8" key="1">
    <citation type="submission" date="2016-10" db="EMBL/GenBank/DDBJ databases">
        <authorList>
            <person name="Varghese N."/>
            <person name="Submissions S."/>
        </authorList>
    </citation>
    <scope>NUCLEOTIDE SEQUENCE [LARGE SCALE GENOMIC DNA]</scope>
    <source>
        <strain evidence="8">NRRL B-59562</strain>
    </source>
</reference>
<dbReference type="GO" id="GO:0046872">
    <property type="term" value="F:metal ion binding"/>
    <property type="evidence" value="ECO:0007669"/>
    <property type="project" value="UniProtKB-KW"/>
</dbReference>
<dbReference type="PANTHER" id="PTHR31302">
    <property type="entry name" value="TRANSMEMBRANE PROTEIN WITH METALLOPHOSPHOESTERASE DOMAIN-RELATED"/>
    <property type="match status" value="1"/>
</dbReference>
<dbReference type="RefSeq" id="WP_090225151.1">
    <property type="nucleotide sequence ID" value="NZ_FNNU01000001.1"/>
</dbReference>
<dbReference type="Pfam" id="PF00149">
    <property type="entry name" value="Metallophos"/>
    <property type="match status" value="1"/>
</dbReference>
<dbReference type="OrthoDB" id="9780884at2"/>
<dbReference type="GO" id="GO:0009245">
    <property type="term" value="P:lipid A biosynthetic process"/>
    <property type="evidence" value="ECO:0007669"/>
    <property type="project" value="TreeGrafter"/>
</dbReference>
<sequence length="374" mass="40415">MLRSRLTMFSILFVLHLLVGASLIPYLPLELPGRLLAWGLLAASCALLPLGFRASGLRWRWLGWTGLMLMGIFSSLAVFSLLRALVVAVLVLIGHDPAGFAEHSAEAVLLGVALVTLIGLFNARRTAAVREVSIAVPNLPAGLEGFSIVQLSDIHVGPTIRRGYIEAMVKRANGLKPDLIAITGDLVDGSVAQLREHIAPLAELRARHGTFVVTGNHEYYAGAPAWIAELRRLGLTVLLNEHVLIRQNDAELLLAGIADYSAGMYEPSHRSDPLAALEGAPEGVVRLLLAHQPRSAPAALDAGFDLQLSGHTHGGQFWPWMHFVRLQQPWVAGLHRLGTLQVYISRGTGYWGPPLRFGAPSEITRISLTAASGR</sequence>
<dbReference type="GO" id="GO:0008758">
    <property type="term" value="F:UDP-2,3-diacylglucosamine hydrolase activity"/>
    <property type="evidence" value="ECO:0007669"/>
    <property type="project" value="TreeGrafter"/>
</dbReference>
<gene>
    <name evidence="7" type="ORF">SAMN05216287_0148</name>
</gene>
<feature type="transmembrane region" description="Helical" evidence="5">
    <location>
        <begin position="7"/>
        <end position="29"/>
    </location>
</feature>
<dbReference type="SUPFAM" id="SSF56300">
    <property type="entry name" value="Metallo-dependent phosphatases"/>
    <property type="match status" value="1"/>
</dbReference>
<evidence type="ECO:0000256" key="4">
    <source>
        <dbReference type="ARBA" id="ARBA00061089"/>
    </source>
</evidence>
<dbReference type="PANTHER" id="PTHR31302:SF31">
    <property type="entry name" value="PHOSPHODIESTERASE YAEI"/>
    <property type="match status" value="1"/>
</dbReference>
<dbReference type="EMBL" id="FNNU01000001">
    <property type="protein sequence ID" value="SDW10539.1"/>
    <property type="molecule type" value="Genomic_DNA"/>
</dbReference>